<name>A0A183DDT2_9BILA</name>
<gene>
    <name evidence="1" type="ORF">GPUH_LOCUS6873</name>
</gene>
<dbReference type="AlphaFoldDB" id="A0A183DDT2"/>
<organism evidence="3">
    <name type="scientific">Gongylonema pulchrum</name>
    <dbReference type="NCBI Taxonomy" id="637853"/>
    <lineage>
        <taxon>Eukaryota</taxon>
        <taxon>Metazoa</taxon>
        <taxon>Ecdysozoa</taxon>
        <taxon>Nematoda</taxon>
        <taxon>Chromadorea</taxon>
        <taxon>Rhabditida</taxon>
        <taxon>Spirurina</taxon>
        <taxon>Spiruromorpha</taxon>
        <taxon>Spiruroidea</taxon>
        <taxon>Gongylonematidae</taxon>
        <taxon>Gongylonema</taxon>
    </lineage>
</organism>
<keyword evidence="2" id="KW-1185">Reference proteome</keyword>
<evidence type="ECO:0000313" key="2">
    <source>
        <dbReference type="Proteomes" id="UP000271098"/>
    </source>
</evidence>
<sequence length="52" mass="5809">MATIESPTPSTNKTLECCDEQWPNNKDEYDLEELIGLGSAAVVYKACFMFCT</sequence>
<accession>A0A183DDT2</accession>
<protein>
    <submittedName>
        <fullName evidence="3">Protein kinase domain-containing protein</fullName>
    </submittedName>
</protein>
<proteinExistence type="predicted"/>
<evidence type="ECO:0000313" key="1">
    <source>
        <dbReference type="EMBL" id="VDK56385.1"/>
    </source>
</evidence>
<dbReference type="WBParaSite" id="GPUH_0000688201-mRNA-1">
    <property type="protein sequence ID" value="GPUH_0000688201-mRNA-1"/>
    <property type="gene ID" value="GPUH_0000688201"/>
</dbReference>
<evidence type="ECO:0000313" key="3">
    <source>
        <dbReference type="WBParaSite" id="GPUH_0000688201-mRNA-1"/>
    </source>
</evidence>
<dbReference type="Proteomes" id="UP000271098">
    <property type="component" value="Unassembled WGS sequence"/>
</dbReference>
<dbReference type="OrthoDB" id="5873482at2759"/>
<reference evidence="3" key="1">
    <citation type="submission" date="2016-06" db="UniProtKB">
        <authorList>
            <consortium name="WormBaseParasite"/>
        </authorList>
    </citation>
    <scope>IDENTIFICATION</scope>
</reference>
<reference evidence="1 2" key="2">
    <citation type="submission" date="2018-11" db="EMBL/GenBank/DDBJ databases">
        <authorList>
            <consortium name="Pathogen Informatics"/>
        </authorList>
    </citation>
    <scope>NUCLEOTIDE SEQUENCE [LARGE SCALE GENOMIC DNA]</scope>
</reference>
<dbReference type="EMBL" id="UYRT01016863">
    <property type="protein sequence ID" value="VDK56385.1"/>
    <property type="molecule type" value="Genomic_DNA"/>
</dbReference>